<dbReference type="Proteomes" id="UP001501310">
    <property type="component" value="Unassembled WGS sequence"/>
</dbReference>
<keyword evidence="1" id="KW-0472">Membrane</keyword>
<comment type="caution">
    <text evidence="2">The sequence shown here is derived from an EMBL/GenBank/DDBJ whole genome shotgun (WGS) entry which is preliminary data.</text>
</comment>
<dbReference type="RefSeq" id="WP_344709174.1">
    <property type="nucleotide sequence ID" value="NZ_BAAAZD010000001.1"/>
</dbReference>
<feature type="transmembrane region" description="Helical" evidence="1">
    <location>
        <begin position="6"/>
        <end position="27"/>
    </location>
</feature>
<accession>A0ABP7RT63</accession>
<evidence type="ECO:0000313" key="3">
    <source>
        <dbReference type="Proteomes" id="UP001501310"/>
    </source>
</evidence>
<evidence type="ECO:0000256" key="1">
    <source>
        <dbReference type="SAM" id="Phobius"/>
    </source>
</evidence>
<keyword evidence="3" id="KW-1185">Reference proteome</keyword>
<keyword evidence="1" id="KW-0812">Transmembrane</keyword>
<keyword evidence="1" id="KW-1133">Transmembrane helix</keyword>
<name>A0ABP7RT63_9SPHN</name>
<proteinExistence type="predicted"/>
<sequence>MDVWRIVGTLIAVACAGLCGFSFVDALRTGTFTPNRLAVRHRSEDPLGFGCAVVAFAMMTLFFLYIAGEGLGWWAMVEQR</sequence>
<feature type="transmembrane region" description="Helical" evidence="1">
    <location>
        <begin position="47"/>
        <end position="67"/>
    </location>
</feature>
<gene>
    <name evidence="2" type="ORF">GCM10022211_11040</name>
</gene>
<dbReference type="EMBL" id="BAAAZD010000001">
    <property type="protein sequence ID" value="GAA4001770.1"/>
    <property type="molecule type" value="Genomic_DNA"/>
</dbReference>
<protein>
    <submittedName>
        <fullName evidence="2">Uncharacterized protein</fullName>
    </submittedName>
</protein>
<organism evidence="2 3">
    <name type="scientific">Sphingomonas humi</name>
    <dbReference type="NCBI Taxonomy" id="335630"/>
    <lineage>
        <taxon>Bacteria</taxon>
        <taxon>Pseudomonadati</taxon>
        <taxon>Pseudomonadota</taxon>
        <taxon>Alphaproteobacteria</taxon>
        <taxon>Sphingomonadales</taxon>
        <taxon>Sphingomonadaceae</taxon>
        <taxon>Sphingomonas</taxon>
    </lineage>
</organism>
<evidence type="ECO:0000313" key="2">
    <source>
        <dbReference type="EMBL" id="GAA4001770.1"/>
    </source>
</evidence>
<reference evidence="3" key="1">
    <citation type="journal article" date="2019" name="Int. J. Syst. Evol. Microbiol.">
        <title>The Global Catalogue of Microorganisms (GCM) 10K type strain sequencing project: providing services to taxonomists for standard genome sequencing and annotation.</title>
        <authorList>
            <consortium name="The Broad Institute Genomics Platform"/>
            <consortium name="The Broad Institute Genome Sequencing Center for Infectious Disease"/>
            <person name="Wu L."/>
            <person name="Ma J."/>
        </authorList>
    </citation>
    <scope>NUCLEOTIDE SEQUENCE [LARGE SCALE GENOMIC DNA]</scope>
    <source>
        <strain evidence="3">JCM 16603</strain>
    </source>
</reference>